<evidence type="ECO:0000256" key="6">
    <source>
        <dbReference type="ARBA" id="ARBA00022833"/>
    </source>
</evidence>
<dbReference type="NCBIfam" id="NF007998">
    <property type="entry name" value="PRK10723.1"/>
    <property type="match status" value="1"/>
</dbReference>
<reference evidence="11 12" key="1">
    <citation type="submission" date="2016-02" db="EMBL/GenBank/DDBJ databases">
        <title>Species-wide whole genome sequencing reveals diversity, host range in Lonsdalea quercina.</title>
        <authorList>
            <person name="Li Y."/>
        </authorList>
    </citation>
    <scope>NUCLEOTIDE SEQUENCE [LARGE SCALE GENOMIC DNA]</scope>
    <source>
        <strain evidence="11 12">LMG 26264</strain>
    </source>
</reference>
<comment type="catalytic activity">
    <reaction evidence="1">
        <text>inosine + phosphate = alpha-D-ribose 1-phosphate + hypoxanthine</text>
        <dbReference type="Rhea" id="RHEA:27646"/>
        <dbReference type="ChEBI" id="CHEBI:17368"/>
        <dbReference type="ChEBI" id="CHEBI:17596"/>
        <dbReference type="ChEBI" id="CHEBI:43474"/>
        <dbReference type="ChEBI" id="CHEBI:57720"/>
        <dbReference type="EC" id="2.4.2.1"/>
    </reaction>
    <physiologicalReaction direction="left-to-right" evidence="1">
        <dbReference type="Rhea" id="RHEA:27647"/>
    </physiologicalReaction>
</comment>
<dbReference type="Proteomes" id="UP000194020">
    <property type="component" value="Unassembled WGS sequence"/>
</dbReference>
<dbReference type="NCBIfam" id="TIGR00726">
    <property type="entry name" value="peptidoglycan editing factor PgeF"/>
    <property type="match status" value="1"/>
</dbReference>
<accession>A0A1X3RNH2</accession>
<keyword evidence="3" id="KW-0808">Transferase</keyword>
<name>A0A1X3RNH2_9GAMM</name>
<dbReference type="GO" id="GO:0016787">
    <property type="term" value="F:hydrolase activity"/>
    <property type="evidence" value="ECO:0007669"/>
    <property type="project" value="UniProtKB-KW"/>
</dbReference>
<comment type="similarity">
    <text evidence="2 10">Belongs to the purine nucleoside phosphorylase YfiH/LACC1 family.</text>
</comment>
<dbReference type="Gene3D" id="3.60.140.10">
    <property type="entry name" value="CNF1/YfiH-like putative cysteine hydrolases"/>
    <property type="match status" value="1"/>
</dbReference>
<dbReference type="GO" id="GO:0017061">
    <property type="term" value="F:S-methyl-5-thioadenosine phosphorylase activity"/>
    <property type="evidence" value="ECO:0007669"/>
    <property type="project" value="UniProtKB-EC"/>
</dbReference>
<dbReference type="PANTHER" id="PTHR30616">
    <property type="entry name" value="UNCHARACTERIZED PROTEIN YFIH"/>
    <property type="match status" value="1"/>
</dbReference>
<dbReference type="SUPFAM" id="SSF64438">
    <property type="entry name" value="CNF1/YfiH-like putative cysteine hydrolases"/>
    <property type="match status" value="1"/>
</dbReference>
<dbReference type="CDD" id="cd16833">
    <property type="entry name" value="YfiH"/>
    <property type="match status" value="1"/>
</dbReference>
<proteinExistence type="inferred from homology"/>
<evidence type="ECO:0000256" key="8">
    <source>
        <dbReference type="ARBA" id="ARBA00048968"/>
    </source>
</evidence>
<evidence type="ECO:0000256" key="1">
    <source>
        <dbReference type="ARBA" id="ARBA00000553"/>
    </source>
</evidence>
<organism evidence="11 12">
    <name type="scientific">Lonsdalea iberica</name>
    <dbReference type="NCBI Taxonomy" id="1082703"/>
    <lineage>
        <taxon>Bacteria</taxon>
        <taxon>Pseudomonadati</taxon>
        <taxon>Pseudomonadota</taxon>
        <taxon>Gammaproteobacteria</taxon>
        <taxon>Enterobacterales</taxon>
        <taxon>Pectobacteriaceae</taxon>
        <taxon>Lonsdalea</taxon>
    </lineage>
</organism>
<evidence type="ECO:0000256" key="4">
    <source>
        <dbReference type="ARBA" id="ARBA00022723"/>
    </source>
</evidence>
<dbReference type="OrthoDB" id="4279at2"/>
<dbReference type="AlphaFoldDB" id="A0A1X3RNH2"/>
<comment type="catalytic activity">
    <reaction evidence="8">
        <text>adenosine + phosphate = alpha-D-ribose 1-phosphate + adenine</text>
        <dbReference type="Rhea" id="RHEA:27642"/>
        <dbReference type="ChEBI" id="CHEBI:16335"/>
        <dbReference type="ChEBI" id="CHEBI:16708"/>
        <dbReference type="ChEBI" id="CHEBI:43474"/>
        <dbReference type="ChEBI" id="CHEBI:57720"/>
        <dbReference type="EC" id="2.4.2.1"/>
    </reaction>
    <physiologicalReaction direction="left-to-right" evidence="8">
        <dbReference type="Rhea" id="RHEA:27643"/>
    </physiologicalReaction>
</comment>
<keyword evidence="5" id="KW-0378">Hydrolase</keyword>
<dbReference type="GO" id="GO:0005507">
    <property type="term" value="F:copper ion binding"/>
    <property type="evidence" value="ECO:0007669"/>
    <property type="project" value="TreeGrafter"/>
</dbReference>
<gene>
    <name evidence="11" type="ORF">AU511_15235</name>
</gene>
<protein>
    <recommendedName>
        <fullName evidence="10">Purine nucleoside phosphorylase</fullName>
    </recommendedName>
</protein>
<evidence type="ECO:0000256" key="3">
    <source>
        <dbReference type="ARBA" id="ARBA00022679"/>
    </source>
</evidence>
<evidence type="ECO:0000256" key="7">
    <source>
        <dbReference type="ARBA" id="ARBA00047989"/>
    </source>
</evidence>
<dbReference type="EMBL" id="LUTP01000060">
    <property type="protein sequence ID" value="OSN03297.1"/>
    <property type="molecule type" value="Genomic_DNA"/>
</dbReference>
<evidence type="ECO:0000256" key="2">
    <source>
        <dbReference type="ARBA" id="ARBA00007353"/>
    </source>
</evidence>
<comment type="caution">
    <text evidence="11">The sequence shown here is derived from an EMBL/GenBank/DDBJ whole genome shotgun (WGS) entry which is preliminary data.</text>
</comment>
<dbReference type="InterPro" id="IPR038371">
    <property type="entry name" value="Cu_polyphenol_OxRdtase_sf"/>
</dbReference>
<evidence type="ECO:0000313" key="12">
    <source>
        <dbReference type="Proteomes" id="UP000194020"/>
    </source>
</evidence>
<dbReference type="InterPro" id="IPR011324">
    <property type="entry name" value="Cytotoxic_necrot_fac-like_cat"/>
</dbReference>
<evidence type="ECO:0000256" key="5">
    <source>
        <dbReference type="ARBA" id="ARBA00022801"/>
    </source>
</evidence>
<evidence type="ECO:0000256" key="9">
    <source>
        <dbReference type="ARBA" id="ARBA00049893"/>
    </source>
</evidence>
<keyword evidence="4" id="KW-0479">Metal-binding</keyword>
<comment type="catalytic activity">
    <reaction evidence="7">
        <text>adenosine + H2O + H(+) = inosine + NH4(+)</text>
        <dbReference type="Rhea" id="RHEA:24408"/>
        <dbReference type="ChEBI" id="CHEBI:15377"/>
        <dbReference type="ChEBI" id="CHEBI:15378"/>
        <dbReference type="ChEBI" id="CHEBI:16335"/>
        <dbReference type="ChEBI" id="CHEBI:17596"/>
        <dbReference type="ChEBI" id="CHEBI:28938"/>
        <dbReference type="EC" id="3.5.4.4"/>
    </reaction>
    <physiologicalReaction direction="left-to-right" evidence="7">
        <dbReference type="Rhea" id="RHEA:24409"/>
    </physiologicalReaction>
</comment>
<keyword evidence="6" id="KW-0862">Zinc</keyword>
<dbReference type="PANTHER" id="PTHR30616:SF2">
    <property type="entry name" value="PURINE NUCLEOSIDE PHOSPHORYLASE LACC1"/>
    <property type="match status" value="1"/>
</dbReference>
<sequence>MLIQPDWPAPASIRACSTTRQGGCSSDPYASLNLGDHVGDDSAHVAENRRRLVAGGTLPAQPHWLNQVHGTQVVDLDDATPASTGDAVYTSRPDRVCAVMTADCLPVLFCSLKGTEVAAAHAGWRGLQAGVLEQTLRAFRASPSEIMAWLGPAIGPQQFEVGAEVRKAFIANDPAAAHAFVPRDDDKYLADIFQLARRRLRAAGVSRIYGGEHCTVSHPQQFFSYRRDGVTGRMASLIWLI</sequence>
<dbReference type="Pfam" id="PF02578">
    <property type="entry name" value="Cu-oxidase_4"/>
    <property type="match status" value="1"/>
</dbReference>
<dbReference type="InterPro" id="IPR003730">
    <property type="entry name" value="Cu_polyphenol_OxRdtase"/>
</dbReference>
<dbReference type="RefSeq" id="WP_094110217.1">
    <property type="nucleotide sequence ID" value="NZ_LUTP01000060.1"/>
</dbReference>
<evidence type="ECO:0000313" key="11">
    <source>
        <dbReference type="EMBL" id="OSN03297.1"/>
    </source>
</evidence>
<evidence type="ECO:0000256" key="10">
    <source>
        <dbReference type="RuleBase" id="RU361274"/>
    </source>
</evidence>
<comment type="catalytic activity">
    <reaction evidence="9">
        <text>S-methyl-5'-thioadenosine + phosphate = 5-(methylsulfanyl)-alpha-D-ribose 1-phosphate + adenine</text>
        <dbReference type="Rhea" id="RHEA:11852"/>
        <dbReference type="ChEBI" id="CHEBI:16708"/>
        <dbReference type="ChEBI" id="CHEBI:17509"/>
        <dbReference type="ChEBI" id="CHEBI:43474"/>
        <dbReference type="ChEBI" id="CHEBI:58533"/>
        <dbReference type="EC" id="2.4.2.28"/>
    </reaction>
    <physiologicalReaction direction="left-to-right" evidence="9">
        <dbReference type="Rhea" id="RHEA:11853"/>
    </physiologicalReaction>
</comment>